<dbReference type="AlphaFoldDB" id="A0A1I0YRU3"/>
<keyword evidence="2" id="KW-1185">Reference proteome</keyword>
<protein>
    <recommendedName>
        <fullName evidence="3">DUF3783 domain-containing protein</fullName>
    </recommendedName>
</protein>
<evidence type="ECO:0008006" key="3">
    <source>
        <dbReference type="Google" id="ProtNLM"/>
    </source>
</evidence>
<organism evidence="1 2">
    <name type="scientific">Clostridium frigidicarnis</name>
    <dbReference type="NCBI Taxonomy" id="84698"/>
    <lineage>
        <taxon>Bacteria</taxon>
        <taxon>Bacillati</taxon>
        <taxon>Bacillota</taxon>
        <taxon>Clostridia</taxon>
        <taxon>Eubacteriales</taxon>
        <taxon>Clostridiaceae</taxon>
        <taxon>Clostridium</taxon>
    </lineage>
</organism>
<dbReference type="RefSeq" id="WP_090041228.1">
    <property type="nucleotide sequence ID" value="NZ_FOKI01000014.1"/>
</dbReference>
<dbReference type="EMBL" id="FOKI01000014">
    <property type="protein sequence ID" value="SFB15526.1"/>
    <property type="molecule type" value="Genomic_DNA"/>
</dbReference>
<reference evidence="1 2" key="1">
    <citation type="submission" date="2016-10" db="EMBL/GenBank/DDBJ databases">
        <authorList>
            <person name="de Groot N.N."/>
        </authorList>
    </citation>
    <scope>NUCLEOTIDE SEQUENCE [LARGE SCALE GENOMIC DNA]</scope>
    <source>
        <strain evidence="1 2">DSM 12271</strain>
    </source>
</reference>
<evidence type="ECO:0000313" key="2">
    <source>
        <dbReference type="Proteomes" id="UP000198619"/>
    </source>
</evidence>
<dbReference type="OrthoDB" id="2053609at2"/>
<gene>
    <name evidence="1" type="ORF">SAMN04488528_101483</name>
</gene>
<dbReference type="Pfam" id="PF12646">
    <property type="entry name" value="DUF3783"/>
    <property type="match status" value="1"/>
</dbReference>
<dbReference type="STRING" id="84698.SAMN04488528_101483"/>
<name>A0A1I0YRU3_9CLOT</name>
<dbReference type="Proteomes" id="UP000198619">
    <property type="component" value="Unassembled WGS sequence"/>
</dbReference>
<accession>A0A1I0YRU3</accession>
<evidence type="ECO:0000313" key="1">
    <source>
        <dbReference type="EMBL" id="SFB15526.1"/>
    </source>
</evidence>
<dbReference type="InterPro" id="IPR016621">
    <property type="entry name" value="UCP014543"/>
</dbReference>
<proteinExistence type="predicted"/>
<sequence>MVDKKVLLAYGLANKDLNILKTFNKEYIIVKDNMIGTKIENLINEVEILPSEKSIPKEKIILINGYSNKEVDVLIKIIRGAMGKRVIIAVITENSNSWTFDYLATEHLIKERDWYKKNNK</sequence>